<reference evidence="1 2" key="1">
    <citation type="submission" date="2019-09" db="EMBL/GenBank/DDBJ databases">
        <title>The hologenome of the rock-dwelling lichen Lasallia pustulata.</title>
        <authorList>
            <person name="Greshake Tzovaras B."/>
            <person name="Segers F."/>
            <person name="Bicker A."/>
            <person name="Dal Grande F."/>
            <person name="Otte J."/>
            <person name="Hankeln T."/>
            <person name="Schmitt I."/>
            <person name="Ebersberger I."/>
        </authorList>
    </citation>
    <scope>NUCLEOTIDE SEQUENCE [LARGE SCALE GENOMIC DNA]</scope>
    <source>
        <strain evidence="1">A1-1</strain>
    </source>
</reference>
<dbReference type="Proteomes" id="UP000324767">
    <property type="component" value="Unassembled WGS sequence"/>
</dbReference>
<evidence type="ECO:0008006" key="3">
    <source>
        <dbReference type="Google" id="ProtNLM"/>
    </source>
</evidence>
<organism evidence="1 2">
    <name type="scientific">Lasallia pustulata</name>
    <dbReference type="NCBI Taxonomy" id="136370"/>
    <lineage>
        <taxon>Eukaryota</taxon>
        <taxon>Fungi</taxon>
        <taxon>Dikarya</taxon>
        <taxon>Ascomycota</taxon>
        <taxon>Pezizomycotina</taxon>
        <taxon>Lecanoromycetes</taxon>
        <taxon>OSLEUM clade</taxon>
        <taxon>Umbilicariomycetidae</taxon>
        <taxon>Umbilicariales</taxon>
        <taxon>Umbilicariaceae</taxon>
        <taxon>Lasallia</taxon>
    </lineage>
</organism>
<dbReference type="OrthoDB" id="62952at2759"/>
<sequence length="203" mass="23704">MAALRNTIFPFLTFPAELRNSIYRHLLVGGQESNAPRYAQILRTCKQINREATDILYAENVVRIFVSSDDVLVYKLPLFSTDIPLQRIETLVIHFRSRSQIWNFLAMEPIEIRANVLALCRHWPRHYALKKLTIVIGWKVQVKFCPHYYFTTYVDPEEETSILSPFSLLRNLKSVSIDSSIPPDVCQKFMDVMHGKNEWEETV</sequence>
<dbReference type="AlphaFoldDB" id="A0A5M8PN47"/>
<gene>
    <name evidence="1" type="ORF">FRX48_05839</name>
</gene>
<dbReference type="EMBL" id="VXIT01000009">
    <property type="protein sequence ID" value="KAA6410418.1"/>
    <property type="molecule type" value="Genomic_DNA"/>
</dbReference>
<comment type="caution">
    <text evidence="1">The sequence shown here is derived from an EMBL/GenBank/DDBJ whole genome shotgun (WGS) entry which is preliminary data.</text>
</comment>
<protein>
    <recommendedName>
        <fullName evidence="3">F-box domain-containing protein</fullName>
    </recommendedName>
</protein>
<accession>A0A5M8PN47</accession>
<dbReference type="PANTHER" id="PTHR42085">
    <property type="entry name" value="F-BOX DOMAIN-CONTAINING PROTEIN"/>
    <property type="match status" value="1"/>
</dbReference>
<proteinExistence type="predicted"/>
<evidence type="ECO:0000313" key="1">
    <source>
        <dbReference type="EMBL" id="KAA6410418.1"/>
    </source>
</evidence>
<evidence type="ECO:0000313" key="2">
    <source>
        <dbReference type="Proteomes" id="UP000324767"/>
    </source>
</evidence>
<dbReference type="InterPro" id="IPR038883">
    <property type="entry name" value="AN11006-like"/>
</dbReference>
<dbReference type="PANTHER" id="PTHR42085:SF2">
    <property type="entry name" value="F-BOX DOMAIN-CONTAINING PROTEIN"/>
    <property type="match status" value="1"/>
</dbReference>
<name>A0A5M8PN47_9LECA</name>